<evidence type="ECO:0000256" key="9">
    <source>
        <dbReference type="PIRSR" id="PIRSR001084-3"/>
    </source>
</evidence>
<comment type="similarity">
    <text evidence="2 6">Belongs to the glycosyl hydrolase 42 family.</text>
</comment>
<feature type="domain" description="Beta-galactosidase C-terminal" evidence="13">
    <location>
        <begin position="618"/>
        <end position="678"/>
    </location>
</feature>
<feature type="active site" description="Proton donor" evidence="7">
    <location>
        <position position="150"/>
    </location>
</feature>
<feature type="domain" description="Beta-galactosidase trimerisation" evidence="12">
    <location>
        <begin position="402"/>
        <end position="609"/>
    </location>
</feature>
<evidence type="ECO:0000256" key="10">
    <source>
        <dbReference type="SAM" id="MobiDB-lite"/>
    </source>
</evidence>
<dbReference type="Gene3D" id="3.40.50.880">
    <property type="match status" value="1"/>
</dbReference>
<feature type="binding site" evidence="9">
    <location>
        <position position="157"/>
    </location>
    <ligand>
        <name>Zn(2+)</name>
        <dbReference type="ChEBI" id="CHEBI:29105"/>
    </ligand>
</feature>
<evidence type="ECO:0000259" key="11">
    <source>
        <dbReference type="Pfam" id="PF02449"/>
    </source>
</evidence>
<proteinExistence type="inferred from homology"/>
<dbReference type="PANTHER" id="PTHR36447:SF1">
    <property type="entry name" value="BETA-GALACTOSIDASE GANA"/>
    <property type="match status" value="1"/>
</dbReference>
<dbReference type="Proteomes" id="UP000577956">
    <property type="component" value="Unassembled WGS sequence"/>
</dbReference>
<evidence type="ECO:0000259" key="13">
    <source>
        <dbReference type="Pfam" id="PF08533"/>
    </source>
</evidence>
<feature type="active site" description="Nucleophile" evidence="7">
    <location>
        <position position="312"/>
    </location>
</feature>
<dbReference type="SUPFAM" id="SSF52317">
    <property type="entry name" value="Class I glutamine amidotransferase-like"/>
    <property type="match status" value="1"/>
</dbReference>
<evidence type="ECO:0000256" key="7">
    <source>
        <dbReference type="PIRSR" id="PIRSR001084-1"/>
    </source>
</evidence>
<feature type="region of interest" description="Disordered" evidence="10">
    <location>
        <begin position="679"/>
        <end position="700"/>
    </location>
</feature>
<feature type="binding site" evidence="9">
    <location>
        <position position="155"/>
    </location>
    <ligand>
        <name>Zn(2+)</name>
        <dbReference type="ChEBI" id="CHEBI:29105"/>
    </ligand>
</feature>
<evidence type="ECO:0000256" key="1">
    <source>
        <dbReference type="ARBA" id="ARBA00001412"/>
    </source>
</evidence>
<dbReference type="RefSeq" id="WP_140457622.1">
    <property type="nucleotide sequence ID" value="NZ_BAABFI010000002.1"/>
</dbReference>
<dbReference type="Gene3D" id="2.60.40.1180">
    <property type="entry name" value="Golgi alpha-mannosidase II"/>
    <property type="match status" value="1"/>
</dbReference>
<keyword evidence="17" id="KW-1185">Reference proteome</keyword>
<feature type="binding site" evidence="8">
    <location>
        <position position="111"/>
    </location>
    <ligand>
        <name>substrate</name>
    </ligand>
</feature>
<evidence type="ECO:0000256" key="3">
    <source>
        <dbReference type="ARBA" id="ARBA00012756"/>
    </source>
</evidence>
<dbReference type="InterPro" id="IPR029062">
    <property type="entry name" value="Class_I_gatase-like"/>
</dbReference>
<dbReference type="PIRSF" id="PIRSF001084">
    <property type="entry name" value="B-galactosidase"/>
    <property type="match status" value="1"/>
</dbReference>
<evidence type="ECO:0000256" key="8">
    <source>
        <dbReference type="PIRSR" id="PIRSR001084-2"/>
    </source>
</evidence>
<keyword evidence="5 6" id="KW-0326">Glycosidase</keyword>
<dbReference type="Pfam" id="PF08533">
    <property type="entry name" value="Glyco_hydro_42C"/>
    <property type="match status" value="1"/>
</dbReference>
<dbReference type="GO" id="GO:0009341">
    <property type="term" value="C:beta-galactosidase complex"/>
    <property type="evidence" value="ECO:0007669"/>
    <property type="project" value="InterPro"/>
</dbReference>
<gene>
    <name evidence="14" type="primary">lacZ_1</name>
    <name evidence="15" type="ORF">BKA21_001445</name>
    <name evidence="14" type="ORF">Col01nite_02560</name>
</gene>
<evidence type="ECO:0000256" key="6">
    <source>
        <dbReference type="PIRNR" id="PIRNR001084"/>
    </source>
</evidence>
<feature type="binding site" evidence="9">
    <location>
        <position position="115"/>
    </location>
    <ligand>
        <name>Zn(2+)</name>
        <dbReference type="ChEBI" id="CHEBI:29105"/>
    </ligand>
</feature>
<evidence type="ECO:0000256" key="2">
    <source>
        <dbReference type="ARBA" id="ARBA00005940"/>
    </source>
</evidence>
<dbReference type="Gene3D" id="3.20.20.80">
    <property type="entry name" value="Glycosidases"/>
    <property type="match status" value="1"/>
</dbReference>
<keyword evidence="9" id="KW-0862">Zinc</keyword>
<reference evidence="14 17" key="2">
    <citation type="submission" date="2021-01" db="EMBL/GenBank/DDBJ databases">
        <title>Whole genome shotgun sequence of Cellulomonas oligotrophica NBRC 109435.</title>
        <authorList>
            <person name="Komaki H."/>
            <person name="Tamura T."/>
        </authorList>
    </citation>
    <scope>NUCLEOTIDE SEQUENCE [LARGE SCALE GENOMIC DNA]</scope>
    <source>
        <strain evidence="14 17">NBRC 109435</strain>
    </source>
</reference>
<keyword evidence="4 6" id="KW-0378">Hydrolase</keyword>
<reference evidence="15 16" key="1">
    <citation type="submission" date="2020-07" db="EMBL/GenBank/DDBJ databases">
        <title>Sequencing the genomes of 1000 actinobacteria strains.</title>
        <authorList>
            <person name="Klenk H.-P."/>
        </authorList>
    </citation>
    <scope>NUCLEOTIDE SEQUENCE [LARGE SCALE GENOMIC DNA]</scope>
    <source>
        <strain evidence="15 16">DSM 24482</strain>
    </source>
</reference>
<dbReference type="InterPro" id="IPR013738">
    <property type="entry name" value="Beta_galactosidase_Trimer"/>
</dbReference>
<evidence type="ECO:0000313" key="17">
    <source>
        <dbReference type="Proteomes" id="UP000618382"/>
    </source>
</evidence>
<evidence type="ECO:0000256" key="4">
    <source>
        <dbReference type="ARBA" id="ARBA00022801"/>
    </source>
</evidence>
<dbReference type="InterPro" id="IPR017853">
    <property type="entry name" value="GH"/>
</dbReference>
<dbReference type="AlphaFoldDB" id="A0A7Y9JXG7"/>
<evidence type="ECO:0000313" key="16">
    <source>
        <dbReference type="Proteomes" id="UP000577956"/>
    </source>
</evidence>
<dbReference type="InterPro" id="IPR003476">
    <property type="entry name" value="Glyco_hydro_42"/>
</dbReference>
<dbReference type="EMBL" id="JACCBK010000001">
    <property type="protein sequence ID" value="NYD85896.1"/>
    <property type="molecule type" value="Genomic_DNA"/>
</dbReference>
<dbReference type="InterPro" id="IPR013780">
    <property type="entry name" value="Glyco_hydro_b"/>
</dbReference>
<dbReference type="InterPro" id="IPR013529">
    <property type="entry name" value="Glyco_hydro_42_N"/>
</dbReference>
<keyword evidence="9" id="KW-0479">Metal-binding</keyword>
<dbReference type="EC" id="3.2.1.23" evidence="3 6"/>
<dbReference type="CDD" id="cd03143">
    <property type="entry name" value="A4_beta-galactosidase_middle_domain"/>
    <property type="match status" value="1"/>
</dbReference>
<dbReference type="GO" id="GO:0006012">
    <property type="term" value="P:galactose metabolic process"/>
    <property type="evidence" value="ECO:0007669"/>
    <property type="project" value="InterPro"/>
</dbReference>
<dbReference type="GO" id="GO:0004565">
    <property type="term" value="F:beta-galactosidase activity"/>
    <property type="evidence" value="ECO:0007669"/>
    <property type="project" value="UniProtKB-EC"/>
</dbReference>
<name>A0A7Y9JXG7_9CELL</name>
<evidence type="ECO:0000259" key="12">
    <source>
        <dbReference type="Pfam" id="PF08532"/>
    </source>
</evidence>
<dbReference type="Pfam" id="PF08532">
    <property type="entry name" value="Glyco_hydro_42M"/>
    <property type="match status" value="1"/>
</dbReference>
<comment type="caution">
    <text evidence="15">The sequence shown here is derived from an EMBL/GenBank/DDBJ whole genome shotgun (WGS) entry which is preliminary data.</text>
</comment>
<evidence type="ECO:0000313" key="14">
    <source>
        <dbReference type="EMBL" id="GIG31097.1"/>
    </source>
</evidence>
<sequence>MPLPTGDHVRYGGDHNPEQWPREVWDADHAAFDLAHVTTLTLGVFAWAHLQPAPDVYDFSRLDAIVEHTAAQGRDVVLATPSGAMPPWLAAAHPDACRVDDQGRRHVYGQRHNHCPSSPAFRRLAVAMADRLAARYGDHPAVVAWHVGNEYGGACYCDLCAAGFHDWLRARYGTLDMLNDAWSTTFWSHTFTAWDQVPPPTMLSEHWRSPNHTAFQGITLDYRRYMSDRLREGFVAEKAAIRAHVPTTPVTTNLMGFYQPVDYHRWADDLDFVSWDNYPPLPDDPRRTAARMAATHAAMRGLKAGQPFWVMEQTPSTTASRDVNPVKRPGVLALWTWQAVAHGADATLFFQMRQSRGACEKYHGALIDHSGRTDTRVFCEAAALGAALASTGDALLGARTPARVALLLDWDAWWAVEMTDGYNRHVSYLQTLLQHHRALWSANAGVDVVPVTADLAPYDVVVAPVLHLIKDDLPDRLTAFVEAGGTLVTTFYGGRVDASTNAFLGVPPLDPLLGVRVEETDSGVPGASNPVTLVLDGEATTHDAALVFELLVPDDGTDVVGTYGADFYAGRAAVTRARRGSGEAWRVGTGLDDDGVARVLRHVLDRHGLTGPHADEPDVEVVDRVAPDGTTYRFVLHHGTAPVTVTAQVGGTDLLTGRVVLPGDPLALGPAEVLVLRRPGPAPAAARPAPGRQRARRTDA</sequence>
<accession>A0A7Y9JXG7</accession>
<dbReference type="PANTHER" id="PTHR36447">
    <property type="entry name" value="BETA-GALACTOSIDASE GANA"/>
    <property type="match status" value="1"/>
</dbReference>
<evidence type="ECO:0000256" key="5">
    <source>
        <dbReference type="ARBA" id="ARBA00023295"/>
    </source>
</evidence>
<dbReference type="Proteomes" id="UP000618382">
    <property type="component" value="Unassembled WGS sequence"/>
</dbReference>
<dbReference type="InterPro" id="IPR013739">
    <property type="entry name" value="Beta_galactosidase_C"/>
</dbReference>
<protein>
    <recommendedName>
        <fullName evidence="3 6">Beta-galactosidase</fullName>
        <shortName evidence="6">Beta-gal</shortName>
        <ecNumber evidence="3 6">3.2.1.23</ecNumber>
    </recommendedName>
</protein>
<feature type="binding site" evidence="8">
    <location>
        <position position="149"/>
    </location>
    <ligand>
        <name>substrate</name>
    </ligand>
</feature>
<evidence type="ECO:0000313" key="15">
    <source>
        <dbReference type="EMBL" id="NYD85896.1"/>
    </source>
</evidence>
<organism evidence="15 16">
    <name type="scientific">Cellulomonas oligotrophica</name>
    <dbReference type="NCBI Taxonomy" id="931536"/>
    <lineage>
        <taxon>Bacteria</taxon>
        <taxon>Bacillati</taxon>
        <taxon>Actinomycetota</taxon>
        <taxon>Actinomycetes</taxon>
        <taxon>Micrococcales</taxon>
        <taxon>Cellulomonadaceae</taxon>
        <taxon>Cellulomonas</taxon>
    </lineage>
</organism>
<feature type="compositionally biased region" description="Low complexity" evidence="10">
    <location>
        <begin position="679"/>
        <end position="692"/>
    </location>
</feature>
<dbReference type="SUPFAM" id="SSF51445">
    <property type="entry name" value="(Trans)glycosidases"/>
    <property type="match status" value="1"/>
</dbReference>
<feature type="binding site" evidence="9">
    <location>
        <position position="160"/>
    </location>
    <ligand>
        <name>Zn(2+)</name>
        <dbReference type="ChEBI" id="CHEBI:29105"/>
    </ligand>
</feature>
<dbReference type="Pfam" id="PF02449">
    <property type="entry name" value="Glyco_hydro_42"/>
    <property type="match status" value="1"/>
</dbReference>
<feature type="domain" description="Glycoside hydrolase family 42 N-terminal" evidence="11">
    <location>
        <begin position="14"/>
        <end position="389"/>
    </location>
</feature>
<comment type="catalytic activity">
    <reaction evidence="1 6">
        <text>Hydrolysis of terminal non-reducing beta-D-galactose residues in beta-D-galactosides.</text>
        <dbReference type="EC" id="3.2.1.23"/>
    </reaction>
</comment>
<dbReference type="EMBL" id="BONN01000001">
    <property type="protein sequence ID" value="GIG31097.1"/>
    <property type="molecule type" value="Genomic_DNA"/>
</dbReference>
<dbReference type="GO" id="GO:0046872">
    <property type="term" value="F:metal ion binding"/>
    <property type="evidence" value="ECO:0007669"/>
    <property type="project" value="UniProtKB-KW"/>
</dbReference>